<organism evidence="3 4">
    <name type="scientific">Ilex paraguariensis</name>
    <name type="common">yerba mate</name>
    <dbReference type="NCBI Taxonomy" id="185542"/>
    <lineage>
        <taxon>Eukaryota</taxon>
        <taxon>Viridiplantae</taxon>
        <taxon>Streptophyta</taxon>
        <taxon>Embryophyta</taxon>
        <taxon>Tracheophyta</taxon>
        <taxon>Spermatophyta</taxon>
        <taxon>Magnoliopsida</taxon>
        <taxon>eudicotyledons</taxon>
        <taxon>Gunneridae</taxon>
        <taxon>Pentapetalae</taxon>
        <taxon>asterids</taxon>
        <taxon>campanulids</taxon>
        <taxon>Aquifoliales</taxon>
        <taxon>Aquifoliaceae</taxon>
        <taxon>Ilex</taxon>
    </lineage>
</organism>
<dbReference type="PANTHER" id="PTHR35164">
    <property type="entry name" value="EXPRESSED PROTEIN"/>
    <property type="match status" value="1"/>
</dbReference>
<keyword evidence="4" id="KW-1185">Reference proteome</keyword>
<dbReference type="PANTHER" id="PTHR35164:SF9">
    <property type="entry name" value="EXPRESSED PROTEIN"/>
    <property type="match status" value="1"/>
</dbReference>
<feature type="coiled-coil region" evidence="1">
    <location>
        <begin position="334"/>
        <end position="446"/>
    </location>
</feature>
<feature type="compositionally biased region" description="Basic residues" evidence="2">
    <location>
        <begin position="614"/>
        <end position="624"/>
    </location>
</feature>
<gene>
    <name evidence="3" type="ORF">ILEXP_LOCUS32321</name>
</gene>
<name>A0ABC8T1I4_9AQUA</name>
<evidence type="ECO:0000313" key="3">
    <source>
        <dbReference type="EMBL" id="CAK9163282.1"/>
    </source>
</evidence>
<protein>
    <submittedName>
        <fullName evidence="3">Uncharacterized protein</fullName>
    </submittedName>
</protein>
<feature type="region of interest" description="Disordered" evidence="2">
    <location>
        <begin position="597"/>
        <end position="655"/>
    </location>
</feature>
<dbReference type="AlphaFoldDB" id="A0ABC8T1I4"/>
<accession>A0ABC8T1I4</accession>
<feature type="region of interest" description="Disordered" evidence="2">
    <location>
        <begin position="531"/>
        <end position="553"/>
    </location>
</feature>
<feature type="coiled-coil region" evidence="1">
    <location>
        <begin position="185"/>
        <end position="298"/>
    </location>
</feature>
<comment type="caution">
    <text evidence="3">The sequence shown here is derived from an EMBL/GenBank/DDBJ whole genome shotgun (WGS) entry which is preliminary data.</text>
</comment>
<feature type="coiled-coil region" evidence="1">
    <location>
        <begin position="68"/>
        <end position="160"/>
    </location>
</feature>
<feature type="coiled-coil region" evidence="1">
    <location>
        <begin position="496"/>
        <end position="523"/>
    </location>
</feature>
<evidence type="ECO:0000256" key="1">
    <source>
        <dbReference type="SAM" id="Coils"/>
    </source>
</evidence>
<proteinExistence type="predicted"/>
<dbReference type="Proteomes" id="UP001642360">
    <property type="component" value="Unassembled WGS sequence"/>
</dbReference>
<evidence type="ECO:0000313" key="4">
    <source>
        <dbReference type="Proteomes" id="UP001642360"/>
    </source>
</evidence>
<sequence>MFHSKSRSGSFRFGQKNHSSVLTRTISSKLCRDISQVDTRALISVDEKPSKFSNLSEDRTDRVTQQQMDQLEGELRRTKWQLGATEKERDRTLDELEEMKKVAHEANMRLNEALSARKAKELSAELKTMKELLSNSEQELKLKEKNIDSLKVELEEMKQFEPKLAQRDALVDRLKEDLSKAKASEDCALDSLSESEKRIQELEAEREGRKLSESKMINLMAAQMKNLEQTKSELKESKLEIASLHEKIEKLEISCKQISRDLNGNKNGKGIDFIREALESLKSELQFAKENLARAQEGEKIALAEAKTLLDEKGLLKNELKLAIEAEEKSKKAMDDLALALKEVATEANQAKEKLSSTQMELEQVKVEAAQLRLMERSTEEKYQKLLDEAKKESEMRRNTADRLRLEAEETLFAWNGKEVGLVSCIKKAEEERASAIHEKNRLTESLKSSENTNWATRQENYKLRDILKQALNESNVTKEAASIARAENSHLKDCIAEKDEALHFLTRENERLRINETAANENVKGLKRLLSTGSTESKTEDKEQGGMFKSENSTFEDNKLKKAFSFNISELKLLNGHEAEDGIVVDEDPEKAEALKGSIFDTPFTPKSEPRTPKSKYQNHRRSSSAFTDSGGIPNSEDFDESDDRNSSSKRRALLRRFSDLMTMKGFYKREPSTE</sequence>
<dbReference type="EMBL" id="CAUOFW020003981">
    <property type="protein sequence ID" value="CAK9163282.1"/>
    <property type="molecule type" value="Genomic_DNA"/>
</dbReference>
<reference evidence="3 4" key="1">
    <citation type="submission" date="2024-02" db="EMBL/GenBank/DDBJ databases">
        <authorList>
            <person name="Vignale AGUSTIN F."/>
            <person name="Sosa J E."/>
            <person name="Modenutti C."/>
        </authorList>
    </citation>
    <scope>NUCLEOTIDE SEQUENCE [LARGE SCALE GENOMIC DNA]</scope>
</reference>
<evidence type="ECO:0000256" key="2">
    <source>
        <dbReference type="SAM" id="MobiDB-lite"/>
    </source>
</evidence>
<keyword evidence="1" id="KW-0175">Coiled coil</keyword>